<feature type="transmembrane region" description="Helical" evidence="6">
    <location>
        <begin position="338"/>
        <end position="358"/>
    </location>
</feature>
<evidence type="ECO:0000313" key="9">
    <source>
        <dbReference type="Proteomes" id="UP000785200"/>
    </source>
</evidence>
<comment type="subcellular location">
    <subcellularLocation>
        <location evidence="1">Membrane</location>
        <topology evidence="1">Multi-pass membrane protein</topology>
    </subcellularLocation>
</comment>
<evidence type="ECO:0000313" key="8">
    <source>
        <dbReference type="EMBL" id="KAG0648233.1"/>
    </source>
</evidence>
<feature type="transmembrane region" description="Helical" evidence="6">
    <location>
        <begin position="475"/>
        <end position="493"/>
    </location>
</feature>
<keyword evidence="4 6" id="KW-0472">Membrane</keyword>
<dbReference type="Proteomes" id="UP000785200">
    <property type="component" value="Unassembled WGS sequence"/>
</dbReference>
<dbReference type="PANTHER" id="PTHR23502">
    <property type="entry name" value="MAJOR FACILITATOR SUPERFAMILY"/>
    <property type="match status" value="1"/>
</dbReference>
<name>A0A9P6VHU7_9HELO</name>
<feature type="transmembrane region" description="Helical" evidence="6">
    <location>
        <begin position="299"/>
        <end position="318"/>
    </location>
</feature>
<keyword evidence="2 6" id="KW-0812">Transmembrane</keyword>
<dbReference type="CDD" id="cd17323">
    <property type="entry name" value="MFS_Tpo1_MDR_like"/>
    <property type="match status" value="1"/>
</dbReference>
<proteinExistence type="predicted"/>
<evidence type="ECO:0000256" key="3">
    <source>
        <dbReference type="ARBA" id="ARBA00022989"/>
    </source>
</evidence>
<evidence type="ECO:0000256" key="2">
    <source>
        <dbReference type="ARBA" id="ARBA00022692"/>
    </source>
</evidence>
<feature type="transmembrane region" description="Helical" evidence="6">
    <location>
        <begin position="378"/>
        <end position="399"/>
    </location>
</feature>
<dbReference type="InterPro" id="IPR036259">
    <property type="entry name" value="MFS_trans_sf"/>
</dbReference>
<feature type="transmembrane region" description="Helical" evidence="6">
    <location>
        <begin position="131"/>
        <end position="151"/>
    </location>
</feature>
<dbReference type="Pfam" id="PF07690">
    <property type="entry name" value="MFS_1"/>
    <property type="match status" value="1"/>
</dbReference>
<dbReference type="PROSITE" id="PS50850">
    <property type="entry name" value="MFS"/>
    <property type="match status" value="1"/>
</dbReference>
<feature type="transmembrane region" description="Helical" evidence="6">
    <location>
        <begin position="188"/>
        <end position="209"/>
    </location>
</feature>
<evidence type="ECO:0000256" key="1">
    <source>
        <dbReference type="ARBA" id="ARBA00004141"/>
    </source>
</evidence>
<dbReference type="GO" id="GO:0015244">
    <property type="term" value="F:fluconazole transmembrane transporter activity"/>
    <property type="evidence" value="ECO:0007669"/>
    <property type="project" value="TreeGrafter"/>
</dbReference>
<dbReference type="GO" id="GO:1990961">
    <property type="term" value="P:xenobiotic detoxification by transmembrane export across the plasma membrane"/>
    <property type="evidence" value="ECO:0007669"/>
    <property type="project" value="TreeGrafter"/>
</dbReference>
<accession>A0A9P6VHU7</accession>
<reference evidence="8" key="1">
    <citation type="submission" date="2019-07" db="EMBL/GenBank/DDBJ databases">
        <title>Hyphodiscus hymeniophilus genome sequencing and assembly.</title>
        <authorList>
            <person name="Kramer G."/>
            <person name="Nodwell J."/>
        </authorList>
    </citation>
    <scope>NUCLEOTIDE SEQUENCE</scope>
    <source>
        <strain evidence="8">ATCC 34498</strain>
    </source>
</reference>
<feature type="domain" description="Major facilitator superfamily (MFS) profile" evidence="7">
    <location>
        <begin position="65"/>
        <end position="498"/>
    </location>
</feature>
<dbReference type="InterPro" id="IPR020846">
    <property type="entry name" value="MFS_dom"/>
</dbReference>
<dbReference type="GO" id="GO:0005886">
    <property type="term" value="C:plasma membrane"/>
    <property type="evidence" value="ECO:0007669"/>
    <property type="project" value="TreeGrafter"/>
</dbReference>
<dbReference type="PANTHER" id="PTHR23502:SF23">
    <property type="entry name" value="FLUCONAZOLE RESISTANCE PROTEIN 1"/>
    <property type="match status" value="1"/>
</dbReference>
<dbReference type="Gene3D" id="1.20.1250.20">
    <property type="entry name" value="MFS general substrate transporter like domains"/>
    <property type="match status" value="1"/>
</dbReference>
<feature type="transmembrane region" description="Helical" evidence="6">
    <location>
        <begin position="405"/>
        <end position="430"/>
    </location>
</feature>
<keyword evidence="9" id="KW-1185">Reference proteome</keyword>
<gene>
    <name evidence="8" type="ORF">D0Z07_5515</name>
</gene>
<evidence type="ECO:0000256" key="5">
    <source>
        <dbReference type="SAM" id="MobiDB-lite"/>
    </source>
</evidence>
<comment type="caution">
    <text evidence="8">The sequence shown here is derived from an EMBL/GenBank/DDBJ whole genome shotgun (WGS) entry which is preliminary data.</text>
</comment>
<organism evidence="8 9">
    <name type="scientific">Hyphodiscus hymeniophilus</name>
    <dbReference type="NCBI Taxonomy" id="353542"/>
    <lineage>
        <taxon>Eukaryota</taxon>
        <taxon>Fungi</taxon>
        <taxon>Dikarya</taxon>
        <taxon>Ascomycota</taxon>
        <taxon>Pezizomycotina</taxon>
        <taxon>Leotiomycetes</taxon>
        <taxon>Helotiales</taxon>
        <taxon>Hyphodiscaceae</taxon>
        <taxon>Hyphodiscus</taxon>
    </lineage>
</organism>
<sequence length="506" mass="55572">MNMADDCFKSDGDTRTDEESGDLERPASVPIAPARTITGTILVDWYTTDDPANPQNWSTRKKNFVALQINLYTFAVYTSSSIYVSSIPGVMEHFGVGPTKASLGLGMYVLGYGLGPLLWSPMSEIPLFGRNVPYIATFALYVILCVPTALVDNFGGLLFLRFITGFFGSPCLANGAASMQDMYSQLHIPYAIALWAGAAFLGPALGPLLSGFSVAAEGWRWSLWEVLWIAAPVFVLWLFFLPETSPDTILLYRARRLRRIYSNPNIQSSSEIKQRHLTARAIVFEAVIKPFEIMFLDPAVLFTNVYTALVYGIYYSFFEAFSLVYGQIYSFNLGVTGLAFLVVIVGVLITGSMFFALLRWVVIPGMKKNGPGKQEEVLIPALLASFGAPIGLFLFGWTANSHVNYMASIVGIGIYAGTVYIVILAIFTYIPMSYPPYAASLFASNDFCRSAMAFGAILFSRPMYINLGIGKGSSLLAGLSVLGIIGVWALYFLGERLRRRSKFAVS</sequence>
<dbReference type="OrthoDB" id="3357846at2759"/>
<feature type="region of interest" description="Disordered" evidence="5">
    <location>
        <begin position="1"/>
        <end position="29"/>
    </location>
</feature>
<protein>
    <submittedName>
        <fullName evidence="8">MFS general substrate transporter</fullName>
    </submittedName>
</protein>
<feature type="compositionally biased region" description="Basic and acidic residues" evidence="5">
    <location>
        <begin position="1"/>
        <end position="25"/>
    </location>
</feature>
<feature type="transmembrane region" description="Helical" evidence="6">
    <location>
        <begin position="101"/>
        <end position="119"/>
    </location>
</feature>
<dbReference type="InterPro" id="IPR011701">
    <property type="entry name" value="MFS"/>
</dbReference>
<dbReference type="EMBL" id="VNKQ01000010">
    <property type="protein sequence ID" value="KAG0648233.1"/>
    <property type="molecule type" value="Genomic_DNA"/>
</dbReference>
<feature type="transmembrane region" description="Helical" evidence="6">
    <location>
        <begin position="69"/>
        <end position="89"/>
    </location>
</feature>
<evidence type="ECO:0000256" key="4">
    <source>
        <dbReference type="ARBA" id="ARBA00023136"/>
    </source>
</evidence>
<dbReference type="SUPFAM" id="SSF103473">
    <property type="entry name" value="MFS general substrate transporter"/>
    <property type="match status" value="1"/>
</dbReference>
<evidence type="ECO:0000256" key="6">
    <source>
        <dbReference type="SAM" id="Phobius"/>
    </source>
</evidence>
<keyword evidence="3 6" id="KW-1133">Transmembrane helix</keyword>
<dbReference type="AlphaFoldDB" id="A0A9P6VHU7"/>
<feature type="transmembrane region" description="Helical" evidence="6">
    <location>
        <begin position="221"/>
        <end position="241"/>
    </location>
</feature>
<evidence type="ECO:0000259" key="7">
    <source>
        <dbReference type="PROSITE" id="PS50850"/>
    </source>
</evidence>